<dbReference type="InterPro" id="IPR036388">
    <property type="entry name" value="WH-like_DNA-bd_sf"/>
</dbReference>
<dbReference type="InterPro" id="IPR039425">
    <property type="entry name" value="RNA_pol_sigma-70-like"/>
</dbReference>
<dbReference type="GO" id="GO:0006352">
    <property type="term" value="P:DNA-templated transcription initiation"/>
    <property type="evidence" value="ECO:0007669"/>
    <property type="project" value="InterPro"/>
</dbReference>
<name>A0A1M7Y9U7_9FIRM</name>
<evidence type="ECO:0000313" key="7">
    <source>
        <dbReference type="EMBL" id="SHO49308.1"/>
    </source>
</evidence>
<evidence type="ECO:0000256" key="1">
    <source>
        <dbReference type="ARBA" id="ARBA00010641"/>
    </source>
</evidence>
<evidence type="ECO:0000259" key="5">
    <source>
        <dbReference type="Pfam" id="PF04542"/>
    </source>
</evidence>
<dbReference type="InterPro" id="IPR013325">
    <property type="entry name" value="RNA_pol_sigma_r2"/>
</dbReference>
<dbReference type="NCBIfam" id="TIGR02937">
    <property type="entry name" value="sigma70-ECF"/>
    <property type="match status" value="1"/>
</dbReference>
<evidence type="ECO:0000313" key="8">
    <source>
        <dbReference type="Proteomes" id="UP000184612"/>
    </source>
</evidence>
<dbReference type="CDD" id="cd06171">
    <property type="entry name" value="Sigma70_r4"/>
    <property type="match status" value="1"/>
</dbReference>
<gene>
    <name evidence="7" type="ORF">SAMN02745217_02244</name>
</gene>
<feature type="domain" description="RNA polymerase sigma factor 70 region 4 type 2" evidence="6">
    <location>
        <begin position="106"/>
        <end position="157"/>
    </location>
</feature>
<proteinExistence type="inferred from homology"/>
<dbReference type="AlphaFoldDB" id="A0A1M7Y9U7"/>
<dbReference type="STRING" id="1121345.SAMN02745217_02244"/>
<protein>
    <submittedName>
        <fullName evidence="7">RNA polymerase sigma-70 factor, ECF subfamily</fullName>
    </submittedName>
</protein>
<dbReference type="GO" id="GO:0003677">
    <property type="term" value="F:DNA binding"/>
    <property type="evidence" value="ECO:0007669"/>
    <property type="project" value="InterPro"/>
</dbReference>
<keyword evidence="8" id="KW-1185">Reference proteome</keyword>
<evidence type="ECO:0000256" key="4">
    <source>
        <dbReference type="ARBA" id="ARBA00023163"/>
    </source>
</evidence>
<dbReference type="Pfam" id="PF08281">
    <property type="entry name" value="Sigma70_r4_2"/>
    <property type="match status" value="1"/>
</dbReference>
<dbReference type="Proteomes" id="UP000184612">
    <property type="component" value="Unassembled WGS sequence"/>
</dbReference>
<keyword evidence="4" id="KW-0804">Transcription</keyword>
<evidence type="ECO:0000256" key="2">
    <source>
        <dbReference type="ARBA" id="ARBA00023015"/>
    </source>
</evidence>
<dbReference type="RefSeq" id="WP_084558605.1">
    <property type="nucleotide sequence ID" value="NZ_FRFD01000006.1"/>
</dbReference>
<dbReference type="InterPro" id="IPR007627">
    <property type="entry name" value="RNA_pol_sigma70_r2"/>
</dbReference>
<accession>A0A1M7Y9U7</accession>
<sequence>MKVLGESVYAQLTEYITGSQNSFYRLAYSYLGNREAALDAVQNSVCKALENYQSIRNPEFLKTWFYRVLANECIAYRKKYQRDLPLEEKLVQKDFYYQKEFEAGLNLYEKVNRLPDKFKTIIILHYYEDMTLKEISEITNVNLNTVKTRLYAGIKKLQKAMKGEELL</sequence>
<dbReference type="PANTHER" id="PTHR43133">
    <property type="entry name" value="RNA POLYMERASE ECF-TYPE SIGMA FACTO"/>
    <property type="match status" value="1"/>
</dbReference>
<feature type="domain" description="RNA polymerase sigma-70 region 2" evidence="5">
    <location>
        <begin position="22"/>
        <end position="82"/>
    </location>
</feature>
<reference evidence="7 8" key="1">
    <citation type="submission" date="2016-12" db="EMBL/GenBank/DDBJ databases">
        <authorList>
            <person name="Song W.-J."/>
            <person name="Kurnit D.M."/>
        </authorList>
    </citation>
    <scope>NUCLEOTIDE SEQUENCE [LARGE SCALE GENOMIC DNA]</scope>
    <source>
        <strain evidence="7 8">DSM 12503</strain>
    </source>
</reference>
<evidence type="ECO:0000256" key="3">
    <source>
        <dbReference type="ARBA" id="ARBA00023082"/>
    </source>
</evidence>
<dbReference type="OrthoDB" id="9782703at2"/>
<keyword evidence="3" id="KW-0731">Sigma factor</keyword>
<comment type="similarity">
    <text evidence="1">Belongs to the sigma-70 factor family. ECF subfamily.</text>
</comment>
<dbReference type="PANTHER" id="PTHR43133:SF60">
    <property type="entry name" value="RNA POLYMERASE SIGMA FACTOR SIGV"/>
    <property type="match status" value="1"/>
</dbReference>
<dbReference type="InterPro" id="IPR014284">
    <property type="entry name" value="RNA_pol_sigma-70_dom"/>
</dbReference>
<dbReference type="Gene3D" id="1.10.10.10">
    <property type="entry name" value="Winged helix-like DNA-binding domain superfamily/Winged helix DNA-binding domain"/>
    <property type="match status" value="1"/>
</dbReference>
<evidence type="ECO:0000259" key="6">
    <source>
        <dbReference type="Pfam" id="PF08281"/>
    </source>
</evidence>
<dbReference type="Gene3D" id="1.10.1740.10">
    <property type="match status" value="1"/>
</dbReference>
<dbReference type="GO" id="GO:0016987">
    <property type="term" value="F:sigma factor activity"/>
    <property type="evidence" value="ECO:0007669"/>
    <property type="project" value="UniProtKB-KW"/>
</dbReference>
<dbReference type="InterPro" id="IPR013249">
    <property type="entry name" value="RNA_pol_sigma70_r4_t2"/>
</dbReference>
<dbReference type="SUPFAM" id="SSF88659">
    <property type="entry name" value="Sigma3 and sigma4 domains of RNA polymerase sigma factors"/>
    <property type="match status" value="1"/>
</dbReference>
<dbReference type="InterPro" id="IPR013324">
    <property type="entry name" value="RNA_pol_sigma_r3/r4-like"/>
</dbReference>
<keyword evidence="2" id="KW-0805">Transcription regulation</keyword>
<dbReference type="EMBL" id="FRFD01000006">
    <property type="protein sequence ID" value="SHO49308.1"/>
    <property type="molecule type" value="Genomic_DNA"/>
</dbReference>
<dbReference type="SUPFAM" id="SSF88946">
    <property type="entry name" value="Sigma2 domain of RNA polymerase sigma factors"/>
    <property type="match status" value="1"/>
</dbReference>
<organism evidence="7 8">
    <name type="scientific">Anaerocolumna xylanovorans DSM 12503</name>
    <dbReference type="NCBI Taxonomy" id="1121345"/>
    <lineage>
        <taxon>Bacteria</taxon>
        <taxon>Bacillati</taxon>
        <taxon>Bacillota</taxon>
        <taxon>Clostridia</taxon>
        <taxon>Lachnospirales</taxon>
        <taxon>Lachnospiraceae</taxon>
        <taxon>Anaerocolumna</taxon>
    </lineage>
</organism>
<dbReference type="Pfam" id="PF04542">
    <property type="entry name" value="Sigma70_r2"/>
    <property type="match status" value="1"/>
</dbReference>